<evidence type="ECO:0000313" key="3">
    <source>
        <dbReference type="Proteomes" id="UP000772618"/>
    </source>
</evidence>
<feature type="compositionally biased region" description="Polar residues" evidence="1">
    <location>
        <begin position="120"/>
        <end position="134"/>
    </location>
</feature>
<name>A0ABS5VNB0_9BACT</name>
<protein>
    <submittedName>
        <fullName evidence="2">Uncharacterized protein</fullName>
    </submittedName>
</protein>
<evidence type="ECO:0000313" key="2">
    <source>
        <dbReference type="EMBL" id="MBT1702244.1"/>
    </source>
</evidence>
<reference evidence="2 3" key="1">
    <citation type="submission" date="2021-05" db="EMBL/GenBank/DDBJ databases">
        <title>A Polyphasic approach of four new species of the genus Ohtaekwangia: Ohtaekwangia histidinii sp. nov., Ohtaekwangia cretensis sp. nov., Ohtaekwangia indiensis sp. nov., Ohtaekwangia reichenbachii sp. nov. from diverse environment.</title>
        <authorList>
            <person name="Octaviana S."/>
        </authorList>
    </citation>
    <scope>NUCLEOTIDE SEQUENCE [LARGE SCALE GENOMIC DNA]</scope>
    <source>
        <strain evidence="2 3">PWU20</strain>
    </source>
</reference>
<gene>
    <name evidence="2" type="ORF">KK060_03080</name>
</gene>
<dbReference type="EMBL" id="JAHESD010000004">
    <property type="protein sequence ID" value="MBT1702244.1"/>
    <property type="molecule type" value="Genomic_DNA"/>
</dbReference>
<keyword evidence="3" id="KW-1185">Reference proteome</keyword>
<organism evidence="2 3">
    <name type="scientific">Chryseosolibacter indicus</name>
    <dbReference type="NCBI Taxonomy" id="2782351"/>
    <lineage>
        <taxon>Bacteria</taxon>
        <taxon>Pseudomonadati</taxon>
        <taxon>Bacteroidota</taxon>
        <taxon>Cytophagia</taxon>
        <taxon>Cytophagales</taxon>
        <taxon>Chryseotaleaceae</taxon>
        <taxon>Chryseosolibacter</taxon>
    </lineage>
</organism>
<proteinExistence type="predicted"/>
<accession>A0ABS5VNB0</accession>
<evidence type="ECO:0000256" key="1">
    <source>
        <dbReference type="SAM" id="MobiDB-lite"/>
    </source>
</evidence>
<comment type="caution">
    <text evidence="2">The sequence shown here is derived from an EMBL/GenBank/DDBJ whole genome shotgun (WGS) entry which is preliminary data.</text>
</comment>
<dbReference type="Proteomes" id="UP000772618">
    <property type="component" value="Unassembled WGS sequence"/>
</dbReference>
<dbReference type="RefSeq" id="WP_254152042.1">
    <property type="nucleotide sequence ID" value="NZ_JAHESD010000004.1"/>
</dbReference>
<feature type="region of interest" description="Disordered" evidence="1">
    <location>
        <begin position="47"/>
        <end position="134"/>
    </location>
</feature>
<feature type="compositionally biased region" description="Basic and acidic residues" evidence="1">
    <location>
        <begin position="96"/>
        <end position="119"/>
    </location>
</feature>
<sequence>MDNYEYNRQKVYPGQLQVDGERFMYQDILANSRYGKRHIIKDVAASTDEDIADEMQREERPSATFNEGSRNENRFPESGANYDTRNLHSGMPPRTAGERKEQRAGNNELERKADARENEGSVTRTEGSTRQLSD</sequence>